<accession>A0A7C9ENS8</accession>
<organism evidence="2">
    <name type="scientific">Opuntia streptacantha</name>
    <name type="common">Prickly pear cactus</name>
    <name type="synonym">Opuntia cardona</name>
    <dbReference type="NCBI Taxonomy" id="393608"/>
    <lineage>
        <taxon>Eukaryota</taxon>
        <taxon>Viridiplantae</taxon>
        <taxon>Streptophyta</taxon>
        <taxon>Embryophyta</taxon>
        <taxon>Tracheophyta</taxon>
        <taxon>Spermatophyta</taxon>
        <taxon>Magnoliopsida</taxon>
        <taxon>eudicotyledons</taxon>
        <taxon>Gunneridae</taxon>
        <taxon>Pentapetalae</taxon>
        <taxon>Caryophyllales</taxon>
        <taxon>Cactineae</taxon>
        <taxon>Cactaceae</taxon>
        <taxon>Opuntioideae</taxon>
        <taxon>Opuntia</taxon>
    </lineage>
</organism>
<protein>
    <recommendedName>
        <fullName evidence="3">Secreted protein</fullName>
    </recommendedName>
</protein>
<feature type="signal peptide" evidence="1">
    <location>
        <begin position="1"/>
        <end position="18"/>
    </location>
</feature>
<keyword evidence="1" id="KW-0732">Signal</keyword>
<reference evidence="2" key="1">
    <citation type="journal article" date="2013" name="J. Plant Res.">
        <title>Effect of fungi and light on seed germination of three Opuntia species from semiarid lands of central Mexico.</title>
        <authorList>
            <person name="Delgado-Sanchez P."/>
            <person name="Jimenez-Bremont J.F."/>
            <person name="Guerrero-Gonzalez Mde L."/>
            <person name="Flores J."/>
        </authorList>
    </citation>
    <scope>NUCLEOTIDE SEQUENCE</scope>
    <source>
        <tissue evidence="2">Cladode</tissue>
    </source>
</reference>
<evidence type="ECO:0008006" key="3">
    <source>
        <dbReference type="Google" id="ProtNLM"/>
    </source>
</evidence>
<proteinExistence type="predicted"/>
<feature type="chain" id="PRO_5027989553" description="Secreted protein" evidence="1">
    <location>
        <begin position="19"/>
        <end position="100"/>
    </location>
</feature>
<reference evidence="2" key="2">
    <citation type="submission" date="2020-07" db="EMBL/GenBank/DDBJ databases">
        <authorList>
            <person name="Vera ALvarez R."/>
            <person name="Arias-Moreno D.M."/>
            <person name="Jimenez-Jacinto V."/>
            <person name="Jimenez-Bremont J.F."/>
            <person name="Swaminathan K."/>
            <person name="Moose S.P."/>
            <person name="Guerrero-Gonzalez M.L."/>
            <person name="Marino-Ramirez L."/>
            <person name="Landsman D."/>
            <person name="Rodriguez-Kessler M."/>
            <person name="Delgado-Sanchez P."/>
        </authorList>
    </citation>
    <scope>NUCLEOTIDE SEQUENCE</scope>
    <source>
        <tissue evidence="2">Cladode</tissue>
    </source>
</reference>
<dbReference type="EMBL" id="GISG01248485">
    <property type="protein sequence ID" value="MBA4670726.1"/>
    <property type="molecule type" value="Transcribed_RNA"/>
</dbReference>
<evidence type="ECO:0000256" key="1">
    <source>
        <dbReference type="SAM" id="SignalP"/>
    </source>
</evidence>
<name>A0A7C9ENS8_OPUST</name>
<dbReference type="AlphaFoldDB" id="A0A7C9ENS8"/>
<sequence length="100" mass="11327">MSWNLLIVVALGPTCHMCELIFPSSLSAVCHSHLTVVCQASQLFDNVFTELRDEMNNILYLVSYLLAANLESMHHPILLDDLCLLPMFPIFLCQFFLLPS</sequence>
<evidence type="ECO:0000313" key="2">
    <source>
        <dbReference type="EMBL" id="MBA4670726.1"/>
    </source>
</evidence>